<reference evidence="1 2" key="1">
    <citation type="submission" date="2019-06" db="EMBL/GenBank/DDBJ databases">
        <title>Draft genomes of female and male turbot (Scophthalmus maximus).</title>
        <authorList>
            <person name="Xu H."/>
            <person name="Xu X.-W."/>
            <person name="Shao C."/>
            <person name="Chen S."/>
        </authorList>
    </citation>
    <scope>NUCLEOTIDE SEQUENCE [LARGE SCALE GENOMIC DNA]</scope>
    <source>
        <strain evidence="1">Ysfricsl-2016a</strain>
        <tissue evidence="1">Blood</tissue>
    </source>
</reference>
<organism evidence="1 2">
    <name type="scientific">Scophthalmus maximus</name>
    <name type="common">Turbot</name>
    <name type="synonym">Psetta maxima</name>
    <dbReference type="NCBI Taxonomy" id="52904"/>
    <lineage>
        <taxon>Eukaryota</taxon>
        <taxon>Metazoa</taxon>
        <taxon>Chordata</taxon>
        <taxon>Craniata</taxon>
        <taxon>Vertebrata</taxon>
        <taxon>Euteleostomi</taxon>
        <taxon>Actinopterygii</taxon>
        <taxon>Neopterygii</taxon>
        <taxon>Teleostei</taxon>
        <taxon>Neoteleostei</taxon>
        <taxon>Acanthomorphata</taxon>
        <taxon>Carangaria</taxon>
        <taxon>Pleuronectiformes</taxon>
        <taxon>Pleuronectoidei</taxon>
        <taxon>Scophthalmidae</taxon>
        <taxon>Scophthalmus</taxon>
    </lineage>
</organism>
<comment type="caution">
    <text evidence="1">The sequence shown here is derived from an EMBL/GenBank/DDBJ whole genome shotgun (WGS) entry which is preliminary data.</text>
</comment>
<dbReference type="EMBL" id="VEVO01000008">
    <property type="protein sequence ID" value="KAF0038651.1"/>
    <property type="molecule type" value="Genomic_DNA"/>
</dbReference>
<dbReference type="Proteomes" id="UP000438429">
    <property type="component" value="Unassembled WGS sequence"/>
</dbReference>
<evidence type="ECO:0000313" key="1">
    <source>
        <dbReference type="EMBL" id="KAF0038651.1"/>
    </source>
</evidence>
<accession>A0A6A4T6A3</accession>
<evidence type="ECO:0000313" key="2">
    <source>
        <dbReference type="Proteomes" id="UP000438429"/>
    </source>
</evidence>
<sequence length="84" mass="9392">MGTHSYRMSEGIRGLQYTVNFIFTGVDATLQTVPTCFSVAYATVDSLRTDCGFSAPHPRSRRHGRDHQVNLIPSVCPRLPCVFF</sequence>
<protein>
    <submittedName>
        <fullName evidence="1">Uncharacterized protein</fullName>
    </submittedName>
</protein>
<dbReference type="AlphaFoldDB" id="A0A6A4T6A3"/>
<gene>
    <name evidence="1" type="ORF">F2P81_009135</name>
</gene>
<proteinExistence type="predicted"/>
<name>A0A6A4T6A3_SCOMX</name>